<feature type="region of interest" description="Disordered" evidence="1">
    <location>
        <begin position="22"/>
        <end position="54"/>
    </location>
</feature>
<feature type="region of interest" description="Disordered" evidence="1">
    <location>
        <begin position="227"/>
        <end position="254"/>
    </location>
</feature>
<accession>A0A6B9FA06</accession>
<dbReference type="KEGG" id="hra:EI982_10060"/>
<name>A0A6B9FA06_9EURY</name>
<dbReference type="GeneID" id="43369884"/>
<dbReference type="RefSeq" id="WP_157689567.1">
    <property type="nucleotide sequence ID" value="NZ_CP034345.1"/>
</dbReference>
<evidence type="ECO:0000313" key="3">
    <source>
        <dbReference type="Proteomes" id="UP000428325"/>
    </source>
</evidence>
<evidence type="ECO:0000256" key="1">
    <source>
        <dbReference type="SAM" id="MobiDB-lite"/>
    </source>
</evidence>
<gene>
    <name evidence="2" type="ORF">EI982_10060</name>
</gene>
<dbReference type="Proteomes" id="UP000428325">
    <property type="component" value="Chromosome"/>
</dbReference>
<evidence type="ECO:0000313" key="2">
    <source>
        <dbReference type="EMBL" id="QGX95111.1"/>
    </source>
</evidence>
<feature type="compositionally biased region" description="Low complexity" evidence="1">
    <location>
        <begin position="34"/>
        <end position="54"/>
    </location>
</feature>
<proteinExistence type="predicted"/>
<protein>
    <submittedName>
        <fullName evidence="2">Gluconate 2-dehydrogenase subunit 3 family protein</fullName>
    </submittedName>
</protein>
<dbReference type="InterPro" id="IPR006311">
    <property type="entry name" value="TAT_signal"/>
</dbReference>
<sequence length="254" mass="27375">MTETVELDRRTFVRLAGAGAVASTAGCGSGGTGDSTATPTPTETGAETAAGTETAESPYDFFDAEQAAVVSTLVDRLLPGSEDRPSGTDLAVVRYIDRALRREPFYETAHDDRRFQAAYEDGIDRLQETARALFDRPITDLDDAAVDDLLSQVTERSAPGWEDVPTPNPVSMTVPSTAFVALLRDHAVEGYYAQPKYGGNVDLGGWRQAGYVGPFVEGYTPEELKPPWKSMAEHEATKTRPPDLYGEFEEGGGS</sequence>
<organism evidence="2 3">
    <name type="scientific">Haloplanus rallus</name>
    <dbReference type="NCBI Taxonomy" id="1816183"/>
    <lineage>
        <taxon>Archaea</taxon>
        <taxon>Methanobacteriati</taxon>
        <taxon>Methanobacteriota</taxon>
        <taxon>Stenosarchaea group</taxon>
        <taxon>Halobacteria</taxon>
        <taxon>Halobacteriales</taxon>
        <taxon>Haloferacaceae</taxon>
        <taxon>Haloplanus</taxon>
    </lineage>
</organism>
<dbReference type="InterPro" id="IPR027056">
    <property type="entry name" value="Gluconate_2DH_su3"/>
</dbReference>
<keyword evidence="3" id="KW-1185">Reference proteome</keyword>
<reference evidence="2 3" key="1">
    <citation type="submission" date="2018-12" db="EMBL/GenBank/DDBJ databases">
        <title>Complete genome sequence of Haloplanus rallus MBLA0036.</title>
        <authorList>
            <person name="Nam Y.-d."/>
            <person name="Kang J."/>
            <person name="Chung W.-H."/>
            <person name="Park Y.S."/>
        </authorList>
    </citation>
    <scope>NUCLEOTIDE SEQUENCE [LARGE SCALE GENOMIC DNA]</scope>
    <source>
        <strain evidence="2 3">MBLA0036</strain>
    </source>
</reference>
<dbReference type="Pfam" id="PF13618">
    <property type="entry name" value="Gluconate_2-dh3"/>
    <property type="match status" value="1"/>
</dbReference>
<dbReference type="OrthoDB" id="261506at2157"/>
<dbReference type="AlphaFoldDB" id="A0A6B9FA06"/>
<dbReference type="PROSITE" id="PS51318">
    <property type="entry name" value="TAT"/>
    <property type="match status" value="1"/>
</dbReference>
<feature type="compositionally biased region" description="Basic and acidic residues" evidence="1">
    <location>
        <begin position="227"/>
        <end position="241"/>
    </location>
</feature>
<dbReference type="EMBL" id="CP034345">
    <property type="protein sequence ID" value="QGX95111.1"/>
    <property type="molecule type" value="Genomic_DNA"/>
</dbReference>